<dbReference type="EMBL" id="MGFR01000001">
    <property type="protein sequence ID" value="OGM10164.1"/>
    <property type="molecule type" value="Genomic_DNA"/>
</dbReference>
<protein>
    <submittedName>
        <fullName evidence="1">Uncharacterized protein</fullName>
    </submittedName>
</protein>
<sequence>MRLKFLLHKLLTIPLPSAFVLTIALVIHSLLSTPLADAQVPSPYVSCEDTDSPEFHSLRPYQKSPCNQEVTETATFCGNRLVLSDKVTAIQTTPPRLANNCTAIGGGRYRCTYTVSGKTANYEIDLANAHFPILGNTEDVANSQQSTDMNDADKMNEYVSWYLNGATGRAESSPLSQDEEDIRKLVDFSGPIKKLLPFDIQNNLRANTVKKAVATKEGDGDLRHDQVVGCTYGVRILGKVIGGIPGACYETGLRGVLPHIEHRLSEWNSHLPPKSSDFDNFQDYWKKYREWQGKICFEIEIPFMDNKKVLLCGENPLAPNYYSNLFANIPFSSTEDRVGEVAVNSQSVAPASEGLEISNVSLVTTPAELYFSHTEEVAELASILQLTFAPAGASTTGGATGVSPGEACDLKEIRTNPGDNLFAESITGDLKYDASFSCDFDGNASSSACAKDVSIGLGVITETPKADELWSRLVAGPAGIFKRIFPKVGEGGAILGILDMPGATGVTYSGSGLVSAGNPQGRAGESAELYFPHVGGISEYFLKGIQTILRPKGFGEQILSGAEGTFGSSGEIDCNEDAPNVSLRGTLNRQATFQLALNWVSGQSGNHVMECYNDVVKRSKSEGFNSALALLIWLNESNASNYNLSVEDFGIHSSSVRGFSAQIDQLLQLPSYYRGTFPQCYGRGMSDIEAFLRIFKSGNCTSSDGANYYSNLRSRWSWVSPGCSFPRSPTDTTCP</sequence>
<dbReference type="Proteomes" id="UP000176778">
    <property type="component" value="Unassembled WGS sequence"/>
</dbReference>
<accession>A0A1F7X4Y6</accession>
<gene>
    <name evidence="1" type="ORF">A2Y68_01860</name>
</gene>
<proteinExistence type="predicted"/>
<reference evidence="1 2" key="1">
    <citation type="journal article" date="2016" name="Nat. Commun.">
        <title>Thousands of microbial genomes shed light on interconnected biogeochemical processes in an aquifer system.</title>
        <authorList>
            <person name="Anantharaman K."/>
            <person name="Brown C.T."/>
            <person name="Hug L.A."/>
            <person name="Sharon I."/>
            <person name="Castelle C.J."/>
            <person name="Probst A.J."/>
            <person name="Thomas B.C."/>
            <person name="Singh A."/>
            <person name="Wilkins M.J."/>
            <person name="Karaoz U."/>
            <person name="Brodie E.L."/>
            <person name="Williams K.H."/>
            <person name="Hubbard S.S."/>
            <person name="Banfield J.F."/>
        </authorList>
    </citation>
    <scope>NUCLEOTIDE SEQUENCE [LARGE SCALE GENOMIC DNA]</scope>
</reference>
<organism evidence="1 2">
    <name type="scientific">Candidatus Woesebacteria bacterium RBG_13_46_13</name>
    <dbReference type="NCBI Taxonomy" id="1802479"/>
    <lineage>
        <taxon>Bacteria</taxon>
        <taxon>Candidatus Woeseibacteriota</taxon>
    </lineage>
</organism>
<name>A0A1F7X4Y6_9BACT</name>
<dbReference type="AlphaFoldDB" id="A0A1F7X4Y6"/>
<comment type="caution">
    <text evidence="1">The sequence shown here is derived from an EMBL/GenBank/DDBJ whole genome shotgun (WGS) entry which is preliminary data.</text>
</comment>
<dbReference type="STRING" id="1802479.A2Y68_01860"/>
<evidence type="ECO:0000313" key="1">
    <source>
        <dbReference type="EMBL" id="OGM10164.1"/>
    </source>
</evidence>
<evidence type="ECO:0000313" key="2">
    <source>
        <dbReference type="Proteomes" id="UP000176778"/>
    </source>
</evidence>